<gene>
    <name evidence="3" type="ORF">R2Q92_02780</name>
</gene>
<dbReference type="Gene3D" id="3.60.10.10">
    <property type="entry name" value="Endonuclease/exonuclease/phosphatase"/>
    <property type="match status" value="1"/>
</dbReference>
<dbReference type="SUPFAM" id="SSF56219">
    <property type="entry name" value="DNase I-like"/>
    <property type="match status" value="1"/>
</dbReference>
<keyword evidence="1" id="KW-1133">Transmembrane helix</keyword>
<protein>
    <submittedName>
        <fullName evidence="3">Endonuclease/exonuclease/phosphatase family protein</fullName>
    </submittedName>
</protein>
<dbReference type="RefSeq" id="WP_194423432.1">
    <property type="nucleotide sequence ID" value="NZ_BAAAPT010000001.1"/>
</dbReference>
<feature type="domain" description="Endonuclease/exonuclease/phosphatase" evidence="2">
    <location>
        <begin position="109"/>
        <end position="315"/>
    </location>
</feature>
<reference evidence="3 4" key="1">
    <citation type="submission" date="2023-10" db="EMBL/GenBank/DDBJ databases">
        <title>Microbacterium xanthum sp. nov., isolated from seaweed.</title>
        <authorList>
            <person name="Lee S.D."/>
        </authorList>
    </citation>
    <scope>NUCLEOTIDE SEQUENCE [LARGE SCALE GENOMIC DNA]</scope>
    <source>
        <strain evidence="3 4">KCTC 19124</strain>
    </source>
</reference>
<comment type="caution">
    <text evidence="3">The sequence shown here is derived from an EMBL/GenBank/DDBJ whole genome shotgun (WGS) entry which is preliminary data.</text>
</comment>
<evidence type="ECO:0000259" key="2">
    <source>
        <dbReference type="Pfam" id="PF03372"/>
    </source>
</evidence>
<evidence type="ECO:0000313" key="3">
    <source>
        <dbReference type="EMBL" id="MDZ8160743.1"/>
    </source>
</evidence>
<keyword evidence="4" id="KW-1185">Reference proteome</keyword>
<organism evidence="3 4">
    <name type="scientific">Microbacterium aquimaris</name>
    <dbReference type="NCBI Taxonomy" id="459816"/>
    <lineage>
        <taxon>Bacteria</taxon>
        <taxon>Bacillati</taxon>
        <taxon>Actinomycetota</taxon>
        <taxon>Actinomycetes</taxon>
        <taxon>Micrococcales</taxon>
        <taxon>Microbacteriaceae</taxon>
        <taxon>Microbacterium</taxon>
    </lineage>
</organism>
<feature type="transmembrane region" description="Helical" evidence="1">
    <location>
        <begin position="18"/>
        <end position="38"/>
    </location>
</feature>
<sequence length="332" mass="34910">MTRESARPGARRRTRRQVIVGTTIALVISLAVAALPYLEIRGVAAIPIAQALVPLAAVGLLVLAVISMLVRLWLAALVLVIGAAISGIPTLTPVEAQQACQAGTPMTMLSFNAKLSGADPDGLAELIRTTEPDAVALVEVDETLIDAVRSEPDLAAALPHRTREVTQGQASGSVILSAFPLSSEEDVPGSEFDQVSAIATVPEAGEVRLAAVHPPPPVWQPNGWLSGLDEIAAWVDQTPDHTLIIAGDFNASFAHPALRRLSSGLRTGAEAAGPIPWPTWPEEKVVPAFTAIDHTFARGADPVGWESFAVEGSDHRAVVTEWRLCAEASRAG</sequence>
<dbReference type="Pfam" id="PF03372">
    <property type="entry name" value="Exo_endo_phos"/>
    <property type="match status" value="1"/>
</dbReference>
<dbReference type="Proteomes" id="UP001291912">
    <property type="component" value="Unassembled WGS sequence"/>
</dbReference>
<name>A0ABU5N3V1_9MICO</name>
<feature type="transmembrane region" description="Helical" evidence="1">
    <location>
        <begin position="44"/>
        <end position="65"/>
    </location>
</feature>
<evidence type="ECO:0000313" key="4">
    <source>
        <dbReference type="Proteomes" id="UP001291912"/>
    </source>
</evidence>
<keyword evidence="1" id="KW-0472">Membrane</keyword>
<dbReference type="InterPro" id="IPR036691">
    <property type="entry name" value="Endo/exonu/phosph_ase_sf"/>
</dbReference>
<evidence type="ECO:0000256" key="1">
    <source>
        <dbReference type="SAM" id="Phobius"/>
    </source>
</evidence>
<keyword evidence="3" id="KW-0255">Endonuclease</keyword>
<accession>A0ABU5N3V1</accession>
<feature type="transmembrane region" description="Helical" evidence="1">
    <location>
        <begin position="72"/>
        <end position="91"/>
    </location>
</feature>
<keyword evidence="3" id="KW-0378">Hydrolase</keyword>
<keyword evidence="1" id="KW-0812">Transmembrane</keyword>
<proteinExistence type="predicted"/>
<dbReference type="GO" id="GO:0004519">
    <property type="term" value="F:endonuclease activity"/>
    <property type="evidence" value="ECO:0007669"/>
    <property type="project" value="UniProtKB-KW"/>
</dbReference>
<dbReference type="EMBL" id="JAWJYN010000001">
    <property type="protein sequence ID" value="MDZ8160743.1"/>
    <property type="molecule type" value="Genomic_DNA"/>
</dbReference>
<dbReference type="InterPro" id="IPR005135">
    <property type="entry name" value="Endo/exonuclease/phosphatase"/>
</dbReference>
<keyword evidence="3" id="KW-0540">Nuclease</keyword>